<evidence type="ECO:0000313" key="3">
    <source>
        <dbReference type="Proteomes" id="UP000026960"/>
    </source>
</evidence>
<name>A0A0D3GE06_9ORYZ</name>
<protein>
    <submittedName>
        <fullName evidence="2">Uncharacterized protein</fullName>
    </submittedName>
</protein>
<dbReference type="PaxDb" id="65489-OBART06G06740.1"/>
<feature type="compositionally biased region" description="Basic and acidic residues" evidence="1">
    <location>
        <begin position="72"/>
        <end position="88"/>
    </location>
</feature>
<organism evidence="2">
    <name type="scientific">Oryza barthii</name>
    <dbReference type="NCBI Taxonomy" id="65489"/>
    <lineage>
        <taxon>Eukaryota</taxon>
        <taxon>Viridiplantae</taxon>
        <taxon>Streptophyta</taxon>
        <taxon>Embryophyta</taxon>
        <taxon>Tracheophyta</taxon>
        <taxon>Spermatophyta</taxon>
        <taxon>Magnoliopsida</taxon>
        <taxon>Liliopsida</taxon>
        <taxon>Poales</taxon>
        <taxon>Poaceae</taxon>
        <taxon>BOP clade</taxon>
        <taxon>Oryzoideae</taxon>
        <taxon>Oryzeae</taxon>
        <taxon>Oryzinae</taxon>
        <taxon>Oryza</taxon>
    </lineage>
</organism>
<dbReference type="AlphaFoldDB" id="A0A0D3GE06"/>
<dbReference type="HOGENOM" id="CLU_2214214_0_0_1"/>
<dbReference type="EnsemblPlants" id="OBART06G06740.1">
    <property type="protein sequence ID" value="OBART06G06740.1"/>
    <property type="gene ID" value="OBART06G06740"/>
</dbReference>
<keyword evidence="3" id="KW-1185">Reference proteome</keyword>
<dbReference type="Proteomes" id="UP000026960">
    <property type="component" value="Chromosome 6"/>
</dbReference>
<reference evidence="2" key="2">
    <citation type="submission" date="2015-03" db="UniProtKB">
        <authorList>
            <consortium name="EnsemblPlants"/>
        </authorList>
    </citation>
    <scope>IDENTIFICATION</scope>
</reference>
<evidence type="ECO:0000313" key="2">
    <source>
        <dbReference type="EnsemblPlants" id="OBART06G06740.1"/>
    </source>
</evidence>
<feature type="compositionally biased region" description="Basic and acidic residues" evidence="1">
    <location>
        <begin position="9"/>
        <end position="21"/>
    </location>
</feature>
<dbReference type="Gramene" id="OBART06G06740.1">
    <property type="protein sequence ID" value="OBART06G06740.1"/>
    <property type="gene ID" value="OBART06G06740"/>
</dbReference>
<sequence length="107" mass="11499">MGRRMRRRPTGEELVGRRDGAQRAVGRSTGEKKGDALWAAGRRTTADGRGTGGKKGGVRQVAGEGLWPTGEKLARRQGEGSRSTGEKLARRRVFAATRSPIQVTANL</sequence>
<feature type="region of interest" description="Disordered" evidence="1">
    <location>
        <begin position="1"/>
        <end position="90"/>
    </location>
</feature>
<evidence type="ECO:0000256" key="1">
    <source>
        <dbReference type="SAM" id="MobiDB-lite"/>
    </source>
</evidence>
<accession>A0A0D3GE06</accession>
<reference evidence="2" key="1">
    <citation type="journal article" date="2009" name="Rice">
        <title>De Novo Next Generation Sequencing of Plant Genomes.</title>
        <authorList>
            <person name="Rounsley S."/>
            <person name="Marri P.R."/>
            <person name="Yu Y."/>
            <person name="He R."/>
            <person name="Sisneros N."/>
            <person name="Goicoechea J.L."/>
            <person name="Lee S.J."/>
            <person name="Angelova A."/>
            <person name="Kudrna D."/>
            <person name="Luo M."/>
            <person name="Affourtit J."/>
            <person name="Desany B."/>
            <person name="Knight J."/>
            <person name="Niazi F."/>
            <person name="Egholm M."/>
            <person name="Wing R.A."/>
        </authorList>
    </citation>
    <scope>NUCLEOTIDE SEQUENCE [LARGE SCALE GENOMIC DNA]</scope>
    <source>
        <strain evidence="2">cv. IRGC 105608</strain>
    </source>
</reference>
<proteinExistence type="predicted"/>